<accession>A0A0A2C3W5</accession>
<dbReference type="GO" id="GO:0004674">
    <property type="term" value="F:protein serine/threonine kinase activity"/>
    <property type="evidence" value="ECO:0007669"/>
    <property type="project" value="UniProtKB-KW"/>
</dbReference>
<gene>
    <name evidence="3" type="ORF">EV03_1940</name>
</gene>
<dbReference type="InterPro" id="IPR016781">
    <property type="entry name" value="Anti-sigma_regulat_PmgA_prd"/>
</dbReference>
<dbReference type="Pfam" id="PF13581">
    <property type="entry name" value="HATPase_c_2"/>
    <property type="match status" value="1"/>
</dbReference>
<proteinExistence type="predicted"/>
<reference evidence="4" key="1">
    <citation type="journal article" date="2014" name="Sci. Data">
        <title>Genomes of diverse isolates of the marine cyanobacterium Prochlorococcus.</title>
        <authorList>
            <person name="Biller S."/>
            <person name="Berube P."/>
            <person name="Thompson J."/>
            <person name="Kelly L."/>
            <person name="Roggensack S."/>
            <person name="Awad L."/>
            <person name="Roache-Johnson K."/>
            <person name="Ding H."/>
            <person name="Giovannoni S.J."/>
            <person name="Moore L.R."/>
            <person name="Chisholm S.W."/>
        </authorList>
    </citation>
    <scope>NUCLEOTIDE SEQUENCE [LARGE SCALE GENOMIC DNA]</scope>
    <source>
        <strain evidence="4">PAC1</strain>
    </source>
</reference>
<keyword evidence="1" id="KW-0723">Serine/threonine-protein kinase</keyword>
<dbReference type="PANTHER" id="PTHR35526">
    <property type="entry name" value="ANTI-SIGMA-F FACTOR RSBW-RELATED"/>
    <property type="match status" value="1"/>
</dbReference>
<evidence type="ECO:0000256" key="1">
    <source>
        <dbReference type="ARBA" id="ARBA00022527"/>
    </source>
</evidence>
<dbReference type="InterPro" id="IPR050267">
    <property type="entry name" value="Anti-sigma-factor_SerPK"/>
</dbReference>
<evidence type="ECO:0000313" key="4">
    <source>
        <dbReference type="Proteomes" id="UP000030392"/>
    </source>
</evidence>
<organism evidence="3 4">
    <name type="scientific">Prochlorococcus marinus str. PAC1</name>
    <dbReference type="NCBI Taxonomy" id="59924"/>
    <lineage>
        <taxon>Bacteria</taxon>
        <taxon>Bacillati</taxon>
        <taxon>Cyanobacteriota</taxon>
        <taxon>Cyanophyceae</taxon>
        <taxon>Synechococcales</taxon>
        <taxon>Prochlorococcaceae</taxon>
        <taxon>Prochlorococcus</taxon>
    </lineage>
</organism>
<dbReference type="Gene3D" id="3.30.565.10">
    <property type="entry name" value="Histidine kinase-like ATPase, C-terminal domain"/>
    <property type="match status" value="1"/>
</dbReference>
<protein>
    <submittedName>
        <fullName evidence="3">Serine-protein kinase RsbW</fullName>
        <ecNumber evidence="3">2.7.11.1</ecNumber>
    </submittedName>
</protein>
<evidence type="ECO:0000313" key="3">
    <source>
        <dbReference type="EMBL" id="KGG19555.1"/>
    </source>
</evidence>
<dbReference type="CDD" id="cd16936">
    <property type="entry name" value="HATPase_RsbW-like"/>
    <property type="match status" value="1"/>
</dbReference>
<keyword evidence="3" id="KW-0418">Kinase</keyword>
<dbReference type="AlphaFoldDB" id="A0A0A2C3W5"/>
<dbReference type="EMBL" id="JNAX01000015">
    <property type="protein sequence ID" value="KGG19555.1"/>
    <property type="molecule type" value="Genomic_DNA"/>
</dbReference>
<sequence length="130" mass="14962">MDPSKNWAVFIHPSTLKLESFVETLLEPVICRETAKKIELGLHEALVNAVVHGNLSNPNKVIRVRRILTPNWIVWQIQDEGLGIVEDKRVCCLPLNIDVNSGRGIYLIHKCFDDVRWSRRGNRLQLSLRK</sequence>
<dbReference type="InterPro" id="IPR003594">
    <property type="entry name" value="HATPase_dom"/>
</dbReference>
<evidence type="ECO:0000259" key="2">
    <source>
        <dbReference type="Pfam" id="PF13581"/>
    </source>
</evidence>
<name>A0A0A2C3W5_PROMR</name>
<dbReference type="EC" id="2.7.11.1" evidence="3"/>
<dbReference type="Proteomes" id="UP000030392">
    <property type="component" value="Unassembled WGS sequence"/>
</dbReference>
<dbReference type="InterPro" id="IPR036890">
    <property type="entry name" value="HATPase_C_sf"/>
</dbReference>
<keyword evidence="3" id="KW-0808">Transferase</keyword>
<dbReference type="RefSeq" id="WP_036907182.1">
    <property type="nucleotide sequence ID" value="NZ_CP138967.1"/>
</dbReference>
<feature type="domain" description="Histidine kinase/HSP90-like ATPase" evidence="2">
    <location>
        <begin position="32"/>
        <end position="127"/>
    </location>
</feature>
<dbReference type="PANTHER" id="PTHR35526:SF3">
    <property type="entry name" value="ANTI-SIGMA-F FACTOR RSBW"/>
    <property type="match status" value="1"/>
</dbReference>
<comment type="caution">
    <text evidence="3">The sequence shown here is derived from an EMBL/GenBank/DDBJ whole genome shotgun (WGS) entry which is preliminary data.</text>
</comment>
<dbReference type="SUPFAM" id="SSF55874">
    <property type="entry name" value="ATPase domain of HSP90 chaperone/DNA topoisomerase II/histidine kinase"/>
    <property type="match status" value="1"/>
</dbReference>
<dbReference type="PIRSF" id="PIRSF020906">
    <property type="entry name" value="Anti_s_fact_PmgA_prd"/>
    <property type="match status" value="1"/>
</dbReference>